<keyword evidence="1" id="KW-0862">Zinc</keyword>
<keyword evidence="1" id="KW-0863">Zinc-finger</keyword>
<feature type="compositionally biased region" description="Polar residues" evidence="2">
    <location>
        <begin position="276"/>
        <end position="293"/>
    </location>
</feature>
<proteinExistence type="predicted"/>
<dbReference type="InterPro" id="IPR001878">
    <property type="entry name" value="Znf_CCHC"/>
</dbReference>
<dbReference type="EMBL" id="LLXH01000513">
    <property type="protein sequence ID" value="PKC65777.1"/>
    <property type="molecule type" value="Genomic_DNA"/>
</dbReference>
<name>A0A2N0RR66_9GLOM</name>
<dbReference type="InterPro" id="IPR021109">
    <property type="entry name" value="Peptidase_aspartic_dom_sf"/>
</dbReference>
<organism evidence="4 5">
    <name type="scientific">Rhizophagus irregularis</name>
    <dbReference type="NCBI Taxonomy" id="588596"/>
    <lineage>
        <taxon>Eukaryota</taxon>
        <taxon>Fungi</taxon>
        <taxon>Fungi incertae sedis</taxon>
        <taxon>Mucoromycota</taxon>
        <taxon>Glomeromycotina</taxon>
        <taxon>Glomeromycetes</taxon>
        <taxon>Glomerales</taxon>
        <taxon>Glomeraceae</taxon>
        <taxon>Rhizophagus</taxon>
    </lineage>
</organism>
<reference evidence="4 5" key="1">
    <citation type="submission" date="2017-10" db="EMBL/GenBank/DDBJ databases">
        <title>Extensive intraspecific genome diversity in a model arbuscular mycorrhizal fungus.</title>
        <authorList>
            <person name="Chen E.C.H."/>
            <person name="Morin E."/>
            <person name="Baudet D."/>
            <person name="Noel J."/>
            <person name="Ndikumana S."/>
            <person name="Charron P."/>
            <person name="St-Onge C."/>
            <person name="Giorgi J."/>
            <person name="Grigoriev I.V."/>
            <person name="Roux C."/>
            <person name="Martin F.M."/>
            <person name="Corradi N."/>
        </authorList>
    </citation>
    <scope>NUCLEOTIDE SEQUENCE [LARGE SCALE GENOMIC DNA]</scope>
    <source>
        <strain evidence="4 5">A1</strain>
    </source>
</reference>
<feature type="region of interest" description="Disordered" evidence="2">
    <location>
        <begin position="161"/>
        <end position="183"/>
    </location>
</feature>
<dbReference type="CDD" id="cd00303">
    <property type="entry name" value="retropepsin_like"/>
    <property type="match status" value="1"/>
</dbReference>
<dbReference type="GO" id="GO:0008270">
    <property type="term" value="F:zinc ion binding"/>
    <property type="evidence" value="ECO:0007669"/>
    <property type="project" value="UniProtKB-KW"/>
</dbReference>
<dbReference type="GO" id="GO:0003676">
    <property type="term" value="F:nucleic acid binding"/>
    <property type="evidence" value="ECO:0007669"/>
    <property type="project" value="InterPro"/>
</dbReference>
<dbReference type="SUPFAM" id="SSF57756">
    <property type="entry name" value="Retrovirus zinc finger-like domains"/>
    <property type="match status" value="1"/>
</dbReference>
<dbReference type="AlphaFoldDB" id="A0A2N0RR66"/>
<dbReference type="SUPFAM" id="SSF50630">
    <property type="entry name" value="Acid proteases"/>
    <property type="match status" value="1"/>
</dbReference>
<dbReference type="PROSITE" id="PS50158">
    <property type="entry name" value="ZF_CCHC"/>
    <property type="match status" value="1"/>
</dbReference>
<protein>
    <recommendedName>
        <fullName evidence="3">CCHC-type domain-containing protein</fullName>
    </recommendedName>
</protein>
<feature type="compositionally biased region" description="Basic residues" evidence="2">
    <location>
        <begin position="113"/>
        <end position="122"/>
    </location>
</feature>
<dbReference type="VEuPathDB" id="FungiDB:RhiirA1_460577"/>
<accession>A0A2N0RR66</accession>
<comment type="caution">
    <text evidence="4">The sequence shown here is derived from an EMBL/GenBank/DDBJ whole genome shotgun (WGS) entry which is preliminary data.</text>
</comment>
<evidence type="ECO:0000256" key="2">
    <source>
        <dbReference type="SAM" id="MobiDB-lite"/>
    </source>
</evidence>
<feature type="region of interest" description="Disordered" evidence="2">
    <location>
        <begin position="276"/>
        <end position="296"/>
    </location>
</feature>
<feature type="domain" description="CCHC-type" evidence="3">
    <location>
        <begin position="106"/>
        <end position="121"/>
    </location>
</feature>
<sequence>MKIRIANPANLDAFFDEVRNKWLESEENLIHFPVHNQLLLSVNVPLQKQYVPPNPQNNKSQHYLELIAEYFGYPDDHPRKPENLFNFIETEFNDSSKRNAKSVRHCSNCGKSGHTKKTCSNKKKSSKSVNFVGVSESESSSESSSDETICYNAYASSSEETETDITTRTKKQQKNSKKLEKPVSANGAQNIFRSSFKSLIGPLVSRYPKEILLEILLFINRQYTGLKDQPLSHFLENYSTKEKEKAWEHNTAIYTDLLHPLVEAVIHFQTNSKAQQVNESALQNQQNSTNNERTLPEVEMKSNRAKKMDAVSNQQFPILSRKDTLEASNNTLNQATKKYQQRNNIKHSRSNINCEQCSSILSDIRNKENQLYSPNDVATIKCKIRSMRIPYAIIDSGSNISIITENLVNKRGLEIDKNNISEIAVIRNSAKTIGASYNLPITLEQGVDRIEITDDFPVIEEDNNEPFVLLGTPWLYRAGWQPIVN</sequence>
<dbReference type="InterPro" id="IPR036875">
    <property type="entry name" value="Znf_CCHC_sf"/>
</dbReference>
<dbReference type="Gene3D" id="2.40.70.10">
    <property type="entry name" value="Acid Proteases"/>
    <property type="match status" value="1"/>
</dbReference>
<evidence type="ECO:0000256" key="1">
    <source>
        <dbReference type="PROSITE-ProRule" id="PRU00047"/>
    </source>
</evidence>
<evidence type="ECO:0000259" key="3">
    <source>
        <dbReference type="PROSITE" id="PS50158"/>
    </source>
</evidence>
<feature type="region of interest" description="Disordered" evidence="2">
    <location>
        <begin position="103"/>
        <end position="122"/>
    </location>
</feature>
<dbReference type="Proteomes" id="UP000232688">
    <property type="component" value="Unassembled WGS sequence"/>
</dbReference>
<evidence type="ECO:0000313" key="4">
    <source>
        <dbReference type="EMBL" id="PKC65777.1"/>
    </source>
</evidence>
<gene>
    <name evidence="4" type="ORF">RhiirA1_460577</name>
</gene>
<reference evidence="4 5" key="2">
    <citation type="submission" date="2017-10" db="EMBL/GenBank/DDBJ databases">
        <title>Genome analyses suggest a sexual origin of heterokaryosis in a supposedly ancient asexual fungus.</title>
        <authorList>
            <person name="Corradi N."/>
            <person name="Sedzielewska K."/>
            <person name="Noel J."/>
            <person name="Charron P."/>
            <person name="Farinelli L."/>
            <person name="Marton T."/>
            <person name="Kruger M."/>
            <person name="Pelin A."/>
            <person name="Brachmann A."/>
            <person name="Corradi N."/>
        </authorList>
    </citation>
    <scope>NUCLEOTIDE SEQUENCE [LARGE SCALE GENOMIC DNA]</scope>
    <source>
        <strain evidence="4 5">A1</strain>
    </source>
</reference>
<evidence type="ECO:0000313" key="5">
    <source>
        <dbReference type="Proteomes" id="UP000232688"/>
    </source>
</evidence>
<keyword evidence="1" id="KW-0479">Metal-binding</keyword>